<evidence type="ECO:0000256" key="1">
    <source>
        <dbReference type="SAM" id="Phobius"/>
    </source>
</evidence>
<accession>A0A1E7DNF4</accession>
<dbReference type="OrthoDB" id="2824021at2"/>
<reference evidence="2 3" key="1">
    <citation type="submission" date="2016-06" db="EMBL/GenBank/DDBJ databases">
        <title>Domibacillus iocasae genome sequencing.</title>
        <authorList>
            <person name="Verma A."/>
            <person name="Pal Y."/>
            <person name="Ojha A.K."/>
            <person name="Krishnamurthi S."/>
        </authorList>
    </citation>
    <scope>NUCLEOTIDE SEQUENCE [LARGE SCALE GENOMIC DNA]</scope>
    <source>
        <strain evidence="2 3">DSM 29979</strain>
    </source>
</reference>
<keyword evidence="1" id="KW-0472">Membrane</keyword>
<keyword evidence="3" id="KW-1185">Reference proteome</keyword>
<comment type="caution">
    <text evidence="2">The sequence shown here is derived from an EMBL/GenBank/DDBJ whole genome shotgun (WGS) entry which is preliminary data.</text>
</comment>
<keyword evidence="1" id="KW-0812">Transmembrane</keyword>
<proteinExistence type="predicted"/>
<organism evidence="2 3">
    <name type="scientific">Domibacillus iocasae</name>
    <dbReference type="NCBI Taxonomy" id="1714016"/>
    <lineage>
        <taxon>Bacteria</taxon>
        <taxon>Bacillati</taxon>
        <taxon>Bacillota</taxon>
        <taxon>Bacilli</taxon>
        <taxon>Bacillales</taxon>
        <taxon>Bacillaceae</taxon>
        <taxon>Domibacillus</taxon>
    </lineage>
</organism>
<evidence type="ECO:0000313" key="3">
    <source>
        <dbReference type="Proteomes" id="UP000095658"/>
    </source>
</evidence>
<evidence type="ECO:0000313" key="2">
    <source>
        <dbReference type="EMBL" id="OES44593.1"/>
    </source>
</evidence>
<feature type="transmembrane region" description="Helical" evidence="1">
    <location>
        <begin position="20"/>
        <end position="39"/>
    </location>
</feature>
<dbReference type="EMBL" id="MAMP01000022">
    <property type="protein sequence ID" value="OES44593.1"/>
    <property type="molecule type" value="Genomic_DNA"/>
</dbReference>
<dbReference type="AlphaFoldDB" id="A0A1E7DNF4"/>
<sequence length="318" mass="35989">MELEKKRGKSSPKQSLQRYLFPITIISSILISGSVGYTASQIAINNSSSDSAEINAMKNRLTENRKDSIKVVETEIPKIISDLEKYNQDINLIDENIKWLYGNLASIRDAIGKFDTALFVLNGVSTFVNVPIPSKMSTSLASAKIKLEEVDSILFRMENLTVIKQEMSDSHHKLKLLYEEYQREKSIEKLLLIEQELNSNLIYQIEDLRNITMEAHEVFELSSSVLGIVNKAESSLNSIRETGENTLDAVQFWKDNEENSEMGANIKENLEKDLKASKEEIQDLPKELDQQSKGSITSIDNVKKELQTIRLAQMVIGE</sequence>
<gene>
    <name evidence="2" type="ORF">BA724_10025</name>
</gene>
<keyword evidence="1" id="KW-1133">Transmembrane helix</keyword>
<protein>
    <submittedName>
        <fullName evidence="2">Uncharacterized protein</fullName>
    </submittedName>
</protein>
<name>A0A1E7DNF4_9BACI</name>
<dbReference type="RefSeq" id="WP_069939183.1">
    <property type="nucleotide sequence ID" value="NZ_MAMP01000022.1"/>
</dbReference>
<dbReference type="Proteomes" id="UP000095658">
    <property type="component" value="Unassembled WGS sequence"/>
</dbReference>